<evidence type="ECO:0000259" key="1">
    <source>
        <dbReference type="Pfam" id="PF14261"/>
    </source>
</evidence>
<feature type="domain" description="DUF4351" evidence="1">
    <location>
        <begin position="1"/>
        <end position="49"/>
    </location>
</feature>
<dbReference type="EMBL" id="RSCK01000026">
    <property type="protein sequence ID" value="RUT11370.1"/>
    <property type="molecule type" value="Genomic_DNA"/>
</dbReference>
<comment type="caution">
    <text evidence="2">The sequence shown here is derived from an EMBL/GenBank/DDBJ whole genome shotgun (WGS) entry which is preliminary data.</text>
</comment>
<evidence type="ECO:0000313" key="3">
    <source>
        <dbReference type="Proteomes" id="UP000282574"/>
    </source>
</evidence>
<dbReference type="PANTHER" id="PTHR35586:SF2">
    <property type="entry name" value="SLL1542 PROTEIN"/>
    <property type="match status" value="1"/>
</dbReference>
<dbReference type="Proteomes" id="UP000282574">
    <property type="component" value="Unassembled WGS sequence"/>
</dbReference>
<organism evidence="2 3">
    <name type="scientific">Chroococcidiopsis cubana SAG 39.79</name>
    <dbReference type="NCBI Taxonomy" id="388085"/>
    <lineage>
        <taxon>Bacteria</taxon>
        <taxon>Bacillati</taxon>
        <taxon>Cyanobacteriota</taxon>
        <taxon>Cyanophyceae</taxon>
        <taxon>Chroococcidiopsidales</taxon>
        <taxon>Chroococcidiopsidaceae</taxon>
        <taxon>Chroococcidiopsis</taxon>
    </lineage>
</organism>
<dbReference type="InterPro" id="IPR025587">
    <property type="entry name" value="DUF4351"/>
</dbReference>
<proteinExistence type="predicted"/>
<dbReference type="Pfam" id="PF14261">
    <property type="entry name" value="DUF4351"/>
    <property type="match status" value="1"/>
</dbReference>
<protein>
    <recommendedName>
        <fullName evidence="1">DUF4351 domain-containing protein</fullName>
    </recommendedName>
</protein>
<dbReference type="PANTHER" id="PTHR35586">
    <property type="entry name" value="SLL1691 PROTEIN"/>
    <property type="match status" value="1"/>
</dbReference>
<sequence>MILRQLPRRVGAVEPELQERICQLSLTQLENLAEALLEFSNPEDLVNWLNNSAN</sequence>
<name>A0AB37UJ17_9CYAN</name>
<accession>A0AB37UJ17</accession>
<evidence type="ECO:0000313" key="2">
    <source>
        <dbReference type="EMBL" id="RUT11370.1"/>
    </source>
</evidence>
<gene>
    <name evidence="2" type="ORF">DSM107010_33080</name>
</gene>
<dbReference type="AlphaFoldDB" id="A0AB37UJ17"/>
<keyword evidence="3" id="KW-1185">Reference proteome</keyword>
<reference evidence="2 3" key="1">
    <citation type="journal article" date="2019" name="Genome Biol. Evol.">
        <title>Day and night: Metabolic profiles and evolutionary relationships of six axenic non-marine cyanobacteria.</title>
        <authorList>
            <person name="Will S.E."/>
            <person name="Henke P."/>
            <person name="Boedeker C."/>
            <person name="Huang S."/>
            <person name="Brinkmann H."/>
            <person name="Rohde M."/>
            <person name="Jarek M."/>
            <person name="Friedl T."/>
            <person name="Seufert S."/>
            <person name="Schumacher M."/>
            <person name="Overmann J."/>
            <person name="Neumann-Schaal M."/>
            <person name="Petersen J."/>
        </authorList>
    </citation>
    <scope>NUCLEOTIDE SEQUENCE [LARGE SCALE GENOMIC DNA]</scope>
    <source>
        <strain evidence="2 3">SAG 39.79</strain>
    </source>
</reference>